<dbReference type="Pfam" id="PF00753">
    <property type="entry name" value="Lactamase_B"/>
    <property type="match status" value="1"/>
</dbReference>
<organism evidence="2 3">
    <name type="scientific">Sporomusa ovata</name>
    <dbReference type="NCBI Taxonomy" id="2378"/>
    <lineage>
        <taxon>Bacteria</taxon>
        <taxon>Bacillati</taxon>
        <taxon>Bacillota</taxon>
        <taxon>Negativicutes</taxon>
        <taxon>Selenomonadales</taxon>
        <taxon>Sporomusaceae</taxon>
        <taxon>Sporomusa</taxon>
    </lineage>
</organism>
<dbReference type="RefSeq" id="WP_021166689.1">
    <property type="nucleotide sequence ID" value="NZ_CTRP01000015.1"/>
</dbReference>
<gene>
    <name evidence="2" type="ORF">SpAn4DRAFT_4226</name>
</gene>
<evidence type="ECO:0000259" key="1">
    <source>
        <dbReference type="SMART" id="SM00849"/>
    </source>
</evidence>
<evidence type="ECO:0000313" key="2">
    <source>
        <dbReference type="EMBL" id="CQR74869.1"/>
    </source>
</evidence>
<dbReference type="InterPro" id="IPR001279">
    <property type="entry name" value="Metallo-B-lactamas"/>
</dbReference>
<dbReference type="Proteomes" id="UP000049855">
    <property type="component" value="Unassembled WGS sequence"/>
</dbReference>
<proteinExistence type="predicted"/>
<feature type="domain" description="Metallo-beta-lactamase" evidence="1">
    <location>
        <begin position="21"/>
        <end position="250"/>
    </location>
</feature>
<accession>A0A0U1L6G4</accession>
<sequence>MKLTVLVDNNTIIDRYFQGEPAVSYYIECEGEKYLFDTGYSDAFFKNANKMGIDLLALDAIIISHGHNDHTWGLGELFRLYTEAAFEGRRVKVPTIIAHPDAFLGKRVNGLPIGSMVSASQLQSVFSLNLSRKPVKLSDKFTFLGEIERSNSFEAINSIGETLKEGLWQEDFVLDDSALVYMSERGLVIITGCSHSGICNIIEYAKKVCNEDRICDIIGGFHLLNPNHHQLINTVEYLKRQEIGTIHACHCTDINSKIKLAQVADVKEVGVGLVVEY</sequence>
<dbReference type="PANTHER" id="PTHR13754">
    <property type="entry name" value="METALLO-BETA-LACTAMASE SUPERFAMILY PROTEIN"/>
    <property type="match status" value="1"/>
</dbReference>
<dbReference type="InterPro" id="IPR036866">
    <property type="entry name" value="RibonucZ/Hydroxyglut_hydro"/>
</dbReference>
<reference evidence="3" key="1">
    <citation type="submission" date="2015-03" db="EMBL/GenBank/DDBJ databases">
        <authorList>
            <person name="Nijsse Bart"/>
        </authorList>
    </citation>
    <scope>NUCLEOTIDE SEQUENCE [LARGE SCALE GENOMIC DNA]</scope>
</reference>
<keyword evidence="3" id="KW-1185">Reference proteome</keyword>
<dbReference type="SUPFAM" id="SSF56281">
    <property type="entry name" value="Metallo-hydrolase/oxidoreductase"/>
    <property type="match status" value="1"/>
</dbReference>
<evidence type="ECO:0000313" key="3">
    <source>
        <dbReference type="Proteomes" id="UP000049855"/>
    </source>
</evidence>
<protein>
    <submittedName>
        <fullName evidence="2">7,8 dihydropteroate synthase (Methanopterin)</fullName>
    </submittedName>
</protein>
<dbReference type="InterPro" id="IPR052926">
    <property type="entry name" value="Metallo-beta-lactamase_dom"/>
</dbReference>
<dbReference type="Gene3D" id="3.60.15.10">
    <property type="entry name" value="Ribonuclease Z/Hydroxyacylglutathione hydrolase-like"/>
    <property type="match status" value="1"/>
</dbReference>
<dbReference type="GO" id="GO:0016740">
    <property type="term" value="F:transferase activity"/>
    <property type="evidence" value="ECO:0007669"/>
    <property type="project" value="TreeGrafter"/>
</dbReference>
<dbReference type="AlphaFoldDB" id="A0A0U1L6G4"/>
<dbReference type="CDD" id="cd07713">
    <property type="entry name" value="DHPS-like_MBL-fold"/>
    <property type="match status" value="1"/>
</dbReference>
<name>A0A0U1L6G4_9FIRM</name>
<dbReference type="PANTHER" id="PTHR13754:SF18">
    <property type="entry name" value="7,8-DIHYDROPTERIN-6-METHYL-4-(BETA-D-RIBOFURANOSYL)-AMINOBENZENE-5'-PHOSPHATE SYNTHASE"/>
    <property type="match status" value="1"/>
</dbReference>
<dbReference type="SMART" id="SM00849">
    <property type="entry name" value="Lactamase_B"/>
    <property type="match status" value="1"/>
</dbReference>
<dbReference type="EMBL" id="CTRP01000015">
    <property type="protein sequence ID" value="CQR74869.1"/>
    <property type="molecule type" value="Genomic_DNA"/>
</dbReference>
<dbReference type="InterPro" id="IPR041712">
    <property type="entry name" value="DHPS-like_MBL-fold"/>
</dbReference>